<sequence length="728" mass="80224">MRLFSPATSDKSVIVQRGMDAAIDLDDYKENVYSSPSDEFDANEVDAGTPVDWKLENNSDSSRRSSGLGELTSTSRKRSYDFQGLDGSSDERTRKSVNRGESPIIDIYRDNDDDTRHEEGLADDSARQEMGSSMVEDNQEGSISTVFHEAASDSKEEAGRNSNSDDDDMSDDFQDPMDETHLSTFSAIPDMTTFAQLRESSTNMLGRDDRSSPTRHEGLANNSIGSTIPGTVRETYRTGALLDGSSPVVSPTPRRARDSMRQVETGNLLDFTDQINFTPRQSYSMQNALRSPIRRSPFKVGRPSRSPTKFSLLDFDIPPAPTPRSIPSVTPRELESLKSGFLSEISSLKATLSGKEAEVTSLKQSVADAERRVGEALEGVRTESARRETLEMEQAEWMQRSKEMETVLRNIKADMIDGERERERLRKKAEESEKAKEQLEGKVVELNSQLSAARKSEASGNSGPSGNASGIKTAEETANEVQDAVERVARELHMLYKGKHETKVAALKKSYEARWEKRVREAESKLKAALAENETLKAELDAASSKTADPNSSMFIQANEEQAAEKRVLEAQIKGLEQELASVKEDSERVRAELKMERAEKGELVAAVDEWLAMQQNQPPAQQEQASQRNSEPSSPQEQKPQESETTATEPEQQPDNNFRRSVSRGGVSGIRPPSGSISNGEKKIPKYGGTPGRPYARTNSGGKSGIAVFTPGRGGIMSSIERMGRGV</sequence>
<feature type="compositionally biased region" description="Basic and acidic residues" evidence="1">
    <location>
        <begin position="421"/>
        <end position="443"/>
    </location>
</feature>
<evidence type="ECO:0000313" key="3">
    <source>
        <dbReference type="Proteomes" id="UP000319663"/>
    </source>
</evidence>
<feature type="compositionally biased region" description="Basic and acidic residues" evidence="1">
    <location>
        <begin position="107"/>
        <end position="127"/>
    </location>
</feature>
<feature type="compositionally biased region" description="Polar residues" evidence="1">
    <location>
        <begin position="220"/>
        <end position="229"/>
    </location>
</feature>
<dbReference type="STRING" id="5098.A0A507QYP4"/>
<evidence type="ECO:0000256" key="1">
    <source>
        <dbReference type="SAM" id="MobiDB-lite"/>
    </source>
</evidence>
<gene>
    <name evidence="2" type="ORF">MPDQ_004102</name>
</gene>
<feature type="region of interest" description="Disordered" evidence="1">
    <location>
        <begin position="34"/>
        <end position="188"/>
    </location>
</feature>
<feature type="compositionally biased region" description="Acidic residues" evidence="1">
    <location>
        <begin position="164"/>
        <end position="177"/>
    </location>
</feature>
<dbReference type="AlphaFoldDB" id="A0A507QYP4"/>
<feature type="compositionally biased region" description="Low complexity" evidence="1">
    <location>
        <begin position="458"/>
        <end position="470"/>
    </location>
</feature>
<feature type="region of interest" description="Disordered" evidence="1">
    <location>
        <begin position="202"/>
        <end position="230"/>
    </location>
</feature>
<feature type="region of interest" description="Disordered" evidence="1">
    <location>
        <begin position="610"/>
        <end position="728"/>
    </location>
</feature>
<feature type="compositionally biased region" description="Basic and acidic residues" evidence="1">
    <location>
        <begin position="206"/>
        <end position="218"/>
    </location>
</feature>
<reference evidence="2 3" key="1">
    <citation type="submission" date="2019-06" db="EMBL/GenBank/DDBJ databases">
        <title>Wine fermentation using esterase from Monascus purpureus.</title>
        <authorList>
            <person name="Geng C."/>
            <person name="Zhang Y."/>
        </authorList>
    </citation>
    <scope>NUCLEOTIDE SEQUENCE [LARGE SCALE GENOMIC DNA]</scope>
    <source>
        <strain evidence="2">HQ1</strain>
    </source>
</reference>
<accession>A0A507QYP4</accession>
<organism evidence="2 3">
    <name type="scientific">Monascus purpureus</name>
    <name type="common">Red mold</name>
    <name type="synonym">Monascus anka</name>
    <dbReference type="NCBI Taxonomy" id="5098"/>
    <lineage>
        <taxon>Eukaryota</taxon>
        <taxon>Fungi</taxon>
        <taxon>Dikarya</taxon>
        <taxon>Ascomycota</taxon>
        <taxon>Pezizomycotina</taxon>
        <taxon>Eurotiomycetes</taxon>
        <taxon>Eurotiomycetidae</taxon>
        <taxon>Eurotiales</taxon>
        <taxon>Aspergillaceae</taxon>
        <taxon>Monascus</taxon>
    </lineage>
</organism>
<feature type="compositionally biased region" description="Basic and acidic residues" evidence="1">
    <location>
        <begin position="53"/>
        <end position="63"/>
    </location>
</feature>
<feature type="compositionally biased region" description="Polar residues" evidence="1">
    <location>
        <begin position="629"/>
        <end position="661"/>
    </location>
</feature>
<evidence type="ECO:0000313" key="2">
    <source>
        <dbReference type="EMBL" id="TQB74871.1"/>
    </source>
</evidence>
<proteinExistence type="predicted"/>
<feature type="compositionally biased region" description="Basic and acidic residues" evidence="1">
    <location>
        <begin position="150"/>
        <end position="159"/>
    </location>
</feature>
<name>A0A507QYP4_MONPU</name>
<protein>
    <submittedName>
        <fullName evidence="2">Uncharacterized protein</fullName>
    </submittedName>
</protein>
<dbReference type="EMBL" id="VIFY01000026">
    <property type="protein sequence ID" value="TQB74871.1"/>
    <property type="molecule type" value="Genomic_DNA"/>
</dbReference>
<dbReference type="InterPro" id="IPR024312">
    <property type="entry name" value="TACC_fungi"/>
</dbReference>
<dbReference type="Proteomes" id="UP000319663">
    <property type="component" value="Unassembled WGS sequence"/>
</dbReference>
<keyword evidence="3" id="KW-1185">Reference proteome</keyword>
<dbReference type="Pfam" id="PF12709">
    <property type="entry name" value="Fungal_TACC"/>
    <property type="match status" value="1"/>
</dbReference>
<feature type="compositionally biased region" description="Low complexity" evidence="1">
    <location>
        <begin position="615"/>
        <end position="628"/>
    </location>
</feature>
<comment type="caution">
    <text evidence="2">The sequence shown here is derived from an EMBL/GenBank/DDBJ whole genome shotgun (WGS) entry which is preliminary data.</text>
</comment>
<feature type="region of interest" description="Disordered" evidence="1">
    <location>
        <begin position="421"/>
        <end position="481"/>
    </location>
</feature>